<evidence type="ECO:0000256" key="2">
    <source>
        <dbReference type="ARBA" id="ARBA00022643"/>
    </source>
</evidence>
<proteinExistence type="predicted"/>
<keyword evidence="2" id="KW-0288">FMN</keyword>
<name>A0A212J0T0_9FIRM</name>
<dbReference type="PANTHER" id="PTHR43278">
    <property type="entry name" value="NAD(P)H-DEPENDENT FMN-CONTAINING OXIDOREDUCTASE YWQN-RELATED"/>
    <property type="match status" value="1"/>
</dbReference>
<gene>
    <name evidence="4" type="ORF">KL86CLO1_10333</name>
</gene>
<dbReference type="InterPro" id="IPR051796">
    <property type="entry name" value="ISF_SsuE-like"/>
</dbReference>
<dbReference type="PANTHER" id="PTHR43278:SF4">
    <property type="entry name" value="NAD(P)H-DEPENDENT FMN-CONTAINING OXIDOREDUCTASE YWQN-RELATED"/>
    <property type="match status" value="1"/>
</dbReference>
<dbReference type="Pfam" id="PF03358">
    <property type="entry name" value="FMN_red"/>
    <property type="match status" value="1"/>
</dbReference>
<dbReference type="GO" id="GO:0016491">
    <property type="term" value="F:oxidoreductase activity"/>
    <property type="evidence" value="ECO:0007669"/>
    <property type="project" value="InterPro"/>
</dbReference>
<sequence>MREKSKSGIPRKSFHFNHTAGKAYTQVILQSIRQALWQEWSVSMKVVGINGSPRANGNTSIIIKTVFAELEKEGIETELIQLGGSVIPGCKDCGACVSTRNGRCIMDHDVINEIITKSAQADGIILGSPLYYAGITPEMKAFIERVGRVCAANNNFFKHKLGAAIMPVRRGGAIYAFDTMNHFLHYMQMYIVGARYWNMVYEPGAVERDDEGIENMRVLGENMAWLLKKVTA</sequence>
<dbReference type="EMBL" id="FLUN01000001">
    <property type="protein sequence ID" value="SBV93083.1"/>
    <property type="molecule type" value="Genomic_DNA"/>
</dbReference>
<dbReference type="AlphaFoldDB" id="A0A212J0T0"/>
<dbReference type="Gene3D" id="3.40.50.360">
    <property type="match status" value="1"/>
</dbReference>
<dbReference type="InterPro" id="IPR029039">
    <property type="entry name" value="Flavoprotein-like_sf"/>
</dbReference>
<evidence type="ECO:0000259" key="3">
    <source>
        <dbReference type="Pfam" id="PF03358"/>
    </source>
</evidence>
<keyword evidence="1" id="KW-0285">Flavoprotein</keyword>
<organism evidence="4">
    <name type="scientific">uncultured Eubacteriales bacterium</name>
    <dbReference type="NCBI Taxonomy" id="172733"/>
    <lineage>
        <taxon>Bacteria</taxon>
        <taxon>Bacillati</taxon>
        <taxon>Bacillota</taxon>
        <taxon>Clostridia</taxon>
        <taxon>Eubacteriales</taxon>
        <taxon>environmental samples</taxon>
    </lineage>
</organism>
<reference evidence="4" key="1">
    <citation type="submission" date="2016-04" db="EMBL/GenBank/DDBJ databases">
        <authorList>
            <person name="Evans L.H."/>
            <person name="Alamgir A."/>
            <person name="Owens N."/>
            <person name="Weber N.D."/>
            <person name="Virtaneva K."/>
            <person name="Barbian K."/>
            <person name="Babar A."/>
            <person name="Rosenke K."/>
        </authorList>
    </citation>
    <scope>NUCLEOTIDE SEQUENCE</scope>
    <source>
        <strain evidence="4">86</strain>
    </source>
</reference>
<dbReference type="SUPFAM" id="SSF52218">
    <property type="entry name" value="Flavoproteins"/>
    <property type="match status" value="1"/>
</dbReference>
<accession>A0A212J0T0</accession>
<dbReference type="InterPro" id="IPR005025">
    <property type="entry name" value="FMN_Rdtase-like_dom"/>
</dbReference>
<evidence type="ECO:0000313" key="4">
    <source>
        <dbReference type="EMBL" id="SBV93083.1"/>
    </source>
</evidence>
<feature type="domain" description="NADPH-dependent FMN reductase-like" evidence="3">
    <location>
        <begin position="44"/>
        <end position="199"/>
    </location>
</feature>
<evidence type="ECO:0000256" key="1">
    <source>
        <dbReference type="ARBA" id="ARBA00022630"/>
    </source>
</evidence>
<protein>
    <submittedName>
        <fullName evidence="4">NADPH-dependent FMN reductase</fullName>
    </submittedName>
</protein>